<reference evidence="9" key="1">
    <citation type="submission" date="2014-03" db="EMBL/GenBank/DDBJ databases">
        <authorList>
            <person name="Casaregola S."/>
        </authorList>
    </citation>
    <scope>NUCLEOTIDE SEQUENCE [LARGE SCALE GENOMIC DNA]</scope>
    <source>
        <strain evidence="9">CLIB 918</strain>
    </source>
</reference>
<comment type="caution">
    <text evidence="9">The sequence shown here is derived from an EMBL/GenBank/DDBJ whole genome shotgun (WGS) entry which is preliminary data.</text>
</comment>
<evidence type="ECO:0000313" key="9">
    <source>
        <dbReference type="EMBL" id="CDO56620.1"/>
    </source>
</evidence>
<dbReference type="InterPro" id="IPR033118">
    <property type="entry name" value="EXPERA"/>
</dbReference>
<protein>
    <recommendedName>
        <fullName evidence="7">Efficient mitochondria targeting-associated protein 19</fullName>
    </recommendedName>
</protein>
<evidence type="ECO:0000256" key="3">
    <source>
        <dbReference type="ARBA" id="ARBA00022692"/>
    </source>
</evidence>
<dbReference type="PROSITE" id="PS51751">
    <property type="entry name" value="EXPERA"/>
    <property type="match status" value="1"/>
</dbReference>
<accession>A0A0J9XGS8</accession>
<comment type="subcellular location">
    <subcellularLocation>
        <location evidence="1">Endoplasmic reticulum membrane</location>
        <topology evidence="1">Multi-pass membrane protein</topology>
    </subcellularLocation>
</comment>
<feature type="transmembrane region" description="Helical" evidence="7">
    <location>
        <begin position="65"/>
        <end position="88"/>
    </location>
</feature>
<feature type="transmembrane region" description="Helical" evidence="7">
    <location>
        <begin position="100"/>
        <end position="119"/>
    </location>
</feature>
<feature type="transmembrane region" description="Helical" evidence="7">
    <location>
        <begin position="131"/>
        <end position="149"/>
    </location>
</feature>
<evidence type="ECO:0000256" key="5">
    <source>
        <dbReference type="ARBA" id="ARBA00022989"/>
    </source>
</evidence>
<proteinExistence type="inferred from homology"/>
<dbReference type="GO" id="GO:0005789">
    <property type="term" value="C:endoplasmic reticulum membrane"/>
    <property type="evidence" value="ECO:0007669"/>
    <property type="project" value="UniProtKB-SubCell"/>
</dbReference>
<keyword evidence="10" id="KW-1185">Reference proteome</keyword>
<evidence type="ECO:0000256" key="7">
    <source>
        <dbReference type="PIRNR" id="PIRNR031032"/>
    </source>
</evidence>
<dbReference type="PANTHER" id="PTHR31204">
    <property type="entry name" value="SIGMA INTRACELLULAR RECEPTOR 2"/>
    <property type="match status" value="1"/>
</dbReference>
<gene>
    <name evidence="9" type="ORF">BN980_GECA16s00417g</name>
</gene>
<dbReference type="OrthoDB" id="433124at2759"/>
<comment type="similarity">
    <text evidence="2">Belongs to the TMEM97/sigma-2 receptor family.</text>
</comment>
<dbReference type="STRING" id="1173061.A0A0J9XGS8"/>
<evidence type="ECO:0000256" key="1">
    <source>
        <dbReference type="ARBA" id="ARBA00004477"/>
    </source>
</evidence>
<dbReference type="AlphaFoldDB" id="A0A0J9XGS8"/>
<keyword evidence="5 7" id="KW-1133">Transmembrane helix</keyword>
<evidence type="ECO:0000259" key="8">
    <source>
        <dbReference type="PROSITE" id="PS51751"/>
    </source>
</evidence>
<feature type="domain" description="EXPERA" evidence="8">
    <location>
        <begin position="10"/>
        <end position="145"/>
    </location>
</feature>
<evidence type="ECO:0000313" key="10">
    <source>
        <dbReference type="Proteomes" id="UP000242525"/>
    </source>
</evidence>
<dbReference type="PIRSF" id="PIRSF031032">
    <property type="entry name" value="TMP_97_prd"/>
    <property type="match status" value="1"/>
</dbReference>
<feature type="transmembrane region" description="Helical" evidence="7">
    <location>
        <begin position="12"/>
        <end position="34"/>
    </location>
</feature>
<keyword evidence="6 7" id="KW-0472">Membrane</keyword>
<keyword evidence="4 7" id="KW-0256">Endoplasmic reticulum</keyword>
<sequence>MAKSIWSRKRDLFYALYFFQHFFITVLIDCTIAVPEQYLFPIQKTLQSFHIESNNDLLVANPQPWLVGFVWLEIIFQIPFFVAGTYYFFKGDKKIYLPSLIYGVEAAVTTFACLVELFYLDVPQSDFTKLFGFYLPTLIIPVFLSIDMYQRLSALIFPPKTKEKAEIKLN</sequence>
<dbReference type="PANTHER" id="PTHR31204:SF1">
    <property type="entry name" value="SIGMA INTRACELLULAR RECEPTOR 2"/>
    <property type="match status" value="1"/>
</dbReference>
<dbReference type="InterPro" id="IPR051987">
    <property type="entry name" value="Sigma-2_receptor-like"/>
</dbReference>
<evidence type="ECO:0000256" key="2">
    <source>
        <dbReference type="ARBA" id="ARBA00009096"/>
    </source>
</evidence>
<name>A0A0J9XGS8_GEOCN</name>
<evidence type="ECO:0000256" key="4">
    <source>
        <dbReference type="ARBA" id="ARBA00022824"/>
    </source>
</evidence>
<dbReference type="Pfam" id="PF05241">
    <property type="entry name" value="EBP"/>
    <property type="match status" value="1"/>
</dbReference>
<evidence type="ECO:0000256" key="6">
    <source>
        <dbReference type="ARBA" id="ARBA00023136"/>
    </source>
</evidence>
<dbReference type="InterPro" id="IPR016964">
    <property type="entry name" value="Sigma2_recept"/>
</dbReference>
<keyword evidence="3 7" id="KW-0812">Transmembrane</keyword>
<dbReference type="Proteomes" id="UP000242525">
    <property type="component" value="Unassembled WGS sequence"/>
</dbReference>
<organism evidence="9 10">
    <name type="scientific">Geotrichum candidum</name>
    <name type="common">Oospora lactis</name>
    <name type="synonym">Dipodascus geotrichum</name>
    <dbReference type="NCBI Taxonomy" id="1173061"/>
    <lineage>
        <taxon>Eukaryota</taxon>
        <taxon>Fungi</taxon>
        <taxon>Dikarya</taxon>
        <taxon>Ascomycota</taxon>
        <taxon>Saccharomycotina</taxon>
        <taxon>Dipodascomycetes</taxon>
        <taxon>Dipodascales</taxon>
        <taxon>Dipodascaceae</taxon>
        <taxon>Geotrichum</taxon>
    </lineage>
</organism>
<dbReference type="EMBL" id="CCBN010000016">
    <property type="protein sequence ID" value="CDO56620.1"/>
    <property type="molecule type" value="Genomic_DNA"/>
</dbReference>